<dbReference type="AlphaFoldDB" id="A0A6A7BB45"/>
<name>A0A6A7BB45_9PLEO</name>
<dbReference type="SUPFAM" id="SSF110296">
    <property type="entry name" value="Oligoxyloglucan reducing end-specific cellobiohydrolase"/>
    <property type="match status" value="1"/>
</dbReference>
<keyword evidence="3" id="KW-1185">Reference proteome</keyword>
<evidence type="ECO:0000313" key="2">
    <source>
        <dbReference type="EMBL" id="KAF2852573.1"/>
    </source>
</evidence>
<dbReference type="Gene3D" id="2.130.10.10">
    <property type="entry name" value="YVTN repeat-like/Quinoprotein amine dehydrogenase"/>
    <property type="match status" value="1"/>
</dbReference>
<dbReference type="Proteomes" id="UP000799423">
    <property type="component" value="Unassembled WGS sequence"/>
</dbReference>
<dbReference type="PANTHER" id="PTHR47199">
    <property type="entry name" value="PHOTOSYSTEM II STABILITY/ASSEMBLY FACTOR HCF136, CHLOROPLASTIC"/>
    <property type="match status" value="1"/>
</dbReference>
<keyword evidence="1" id="KW-0732">Signal</keyword>
<gene>
    <name evidence="2" type="ORF">T440DRAFT_30952</name>
</gene>
<reference evidence="2" key="1">
    <citation type="submission" date="2020-01" db="EMBL/GenBank/DDBJ databases">
        <authorList>
            <consortium name="DOE Joint Genome Institute"/>
            <person name="Haridas S."/>
            <person name="Albert R."/>
            <person name="Binder M."/>
            <person name="Bloem J."/>
            <person name="Labutti K."/>
            <person name="Salamov A."/>
            <person name="Andreopoulos B."/>
            <person name="Baker S.E."/>
            <person name="Barry K."/>
            <person name="Bills G."/>
            <person name="Bluhm B.H."/>
            <person name="Cannon C."/>
            <person name="Castanera R."/>
            <person name="Culley D.E."/>
            <person name="Daum C."/>
            <person name="Ezra D."/>
            <person name="Gonzalez J.B."/>
            <person name="Henrissat B."/>
            <person name="Kuo A."/>
            <person name="Liang C."/>
            <person name="Lipzen A."/>
            <person name="Lutzoni F."/>
            <person name="Magnuson J."/>
            <person name="Mondo S."/>
            <person name="Nolan M."/>
            <person name="Ohm R."/>
            <person name="Pangilinan J."/>
            <person name="Park H.-J."/>
            <person name="Ramirez L."/>
            <person name="Alfaro M."/>
            <person name="Sun H."/>
            <person name="Tritt A."/>
            <person name="Yoshinaga Y."/>
            <person name="Zwiers L.-H."/>
            <person name="Turgeon B.G."/>
            <person name="Goodwin S.B."/>
            <person name="Spatafora J.W."/>
            <person name="Crous P.W."/>
            <person name="Grigoriev I.V."/>
        </authorList>
    </citation>
    <scope>NUCLEOTIDE SEQUENCE</scope>
    <source>
        <strain evidence="2">IPT5</strain>
    </source>
</reference>
<organism evidence="2 3">
    <name type="scientific">Plenodomus tracheiphilus IPT5</name>
    <dbReference type="NCBI Taxonomy" id="1408161"/>
    <lineage>
        <taxon>Eukaryota</taxon>
        <taxon>Fungi</taxon>
        <taxon>Dikarya</taxon>
        <taxon>Ascomycota</taxon>
        <taxon>Pezizomycotina</taxon>
        <taxon>Dothideomycetes</taxon>
        <taxon>Pleosporomycetidae</taxon>
        <taxon>Pleosporales</taxon>
        <taxon>Pleosporineae</taxon>
        <taxon>Leptosphaeriaceae</taxon>
        <taxon>Plenodomus</taxon>
    </lineage>
</organism>
<evidence type="ECO:0000256" key="1">
    <source>
        <dbReference type="SAM" id="SignalP"/>
    </source>
</evidence>
<feature type="chain" id="PRO_5025554613" evidence="1">
    <location>
        <begin position="18"/>
        <end position="353"/>
    </location>
</feature>
<dbReference type="EMBL" id="MU006298">
    <property type="protein sequence ID" value="KAF2852573.1"/>
    <property type="molecule type" value="Genomic_DNA"/>
</dbReference>
<sequence length="353" mass="37639">MARLVALLLLIATYSTAHPNLPSRQPTWTITPTNSTQQFRGLSPISSRVAWVSGTTGTVLRTTNGGSTWLNVSPHFPSENASSFQFRDIQAWSTKTAVVLSIGEGNASRIYRTDDGGQTWDRTFVNEEETAFYDCMAFEKEKGKLGHGVAMSDPVNGKFRLLETCDGGRSWEILSSENMPAALAGEAGFAASGTCVEEAAGRWYIATGGVNPGRIFRSDNLKQGWQVTNSSVAGGAAGGVFSVRFRDARNGIAVGGDFEKPNANVDVAAWSDDGGVSWHRAQTFPGGYRSGASWVPGRRNTAVAVGTLGSDITIDAGKNWHKIDNGTFDAVECVSGNVCWASGSGGRVGRLWL</sequence>
<dbReference type="InterPro" id="IPR015943">
    <property type="entry name" value="WD40/YVTN_repeat-like_dom_sf"/>
</dbReference>
<evidence type="ECO:0000313" key="3">
    <source>
        <dbReference type="Proteomes" id="UP000799423"/>
    </source>
</evidence>
<feature type="signal peptide" evidence="1">
    <location>
        <begin position="1"/>
        <end position="17"/>
    </location>
</feature>
<dbReference type="PANTHER" id="PTHR47199:SF2">
    <property type="entry name" value="PHOTOSYSTEM II STABILITY_ASSEMBLY FACTOR HCF136, CHLOROPLASTIC"/>
    <property type="match status" value="1"/>
</dbReference>
<protein>
    <submittedName>
        <fullName evidence="2">Oligoxyloglucan reducing end-specific cellobiohydrolase</fullName>
    </submittedName>
</protein>
<dbReference type="OrthoDB" id="3679835at2759"/>
<proteinExistence type="predicted"/>
<accession>A0A6A7BB45</accession>